<dbReference type="InterPro" id="IPR001806">
    <property type="entry name" value="Small_GTPase"/>
</dbReference>
<dbReference type="GO" id="GO:0005525">
    <property type="term" value="F:GTP binding"/>
    <property type="evidence" value="ECO:0007669"/>
    <property type="project" value="InterPro"/>
</dbReference>
<dbReference type="PROSITE" id="PS51419">
    <property type="entry name" value="RAB"/>
    <property type="match status" value="1"/>
</dbReference>
<feature type="transmembrane region" description="Helical" evidence="8">
    <location>
        <begin position="295"/>
        <end position="313"/>
    </location>
</feature>
<name>A0A819U2B2_9BILA</name>
<dbReference type="InterPro" id="IPR002794">
    <property type="entry name" value="DUF92_TMEM19"/>
</dbReference>
<dbReference type="InterPro" id="IPR005225">
    <property type="entry name" value="Small_GTP-bd"/>
</dbReference>
<feature type="region of interest" description="Disordered" evidence="7">
    <location>
        <begin position="182"/>
        <end position="218"/>
    </location>
</feature>
<dbReference type="PRINTS" id="PR00449">
    <property type="entry name" value="RASTRNSFRMNG"/>
</dbReference>
<dbReference type="Pfam" id="PF01940">
    <property type="entry name" value="DUF92"/>
    <property type="match status" value="1"/>
</dbReference>
<dbReference type="SMART" id="SM00173">
    <property type="entry name" value="RAS"/>
    <property type="match status" value="1"/>
</dbReference>
<accession>A0A819U2B2</accession>
<evidence type="ECO:0000313" key="10">
    <source>
        <dbReference type="Proteomes" id="UP000663823"/>
    </source>
</evidence>
<feature type="transmembrane region" description="Helical" evidence="8">
    <location>
        <begin position="422"/>
        <end position="444"/>
    </location>
</feature>
<dbReference type="Proteomes" id="UP000663823">
    <property type="component" value="Unassembled WGS sequence"/>
</dbReference>
<gene>
    <name evidence="9" type="ORF">OTI717_LOCUS33518</name>
</gene>
<evidence type="ECO:0000256" key="7">
    <source>
        <dbReference type="SAM" id="MobiDB-lite"/>
    </source>
</evidence>
<keyword evidence="5 8" id="KW-1133">Transmembrane helix</keyword>
<dbReference type="GO" id="GO:0016020">
    <property type="term" value="C:membrane"/>
    <property type="evidence" value="ECO:0007669"/>
    <property type="project" value="UniProtKB-SubCell"/>
</dbReference>
<feature type="transmembrane region" description="Helical" evidence="8">
    <location>
        <begin position="478"/>
        <end position="498"/>
    </location>
</feature>
<evidence type="ECO:0000313" key="9">
    <source>
        <dbReference type="EMBL" id="CAF4087630.1"/>
    </source>
</evidence>
<protein>
    <recommendedName>
        <fullName evidence="3">Transmembrane protein 19</fullName>
    </recommendedName>
</protein>
<comment type="caution">
    <text evidence="9">The sequence shown here is derived from an EMBL/GenBank/DDBJ whole genome shotgun (WGS) entry which is preliminary data.</text>
</comment>
<keyword evidence="4 8" id="KW-0812">Transmembrane</keyword>
<dbReference type="PROSITE" id="PS51420">
    <property type="entry name" value="RHO"/>
    <property type="match status" value="1"/>
</dbReference>
<dbReference type="PROSITE" id="PS51421">
    <property type="entry name" value="RAS"/>
    <property type="match status" value="1"/>
</dbReference>
<dbReference type="SMART" id="SM00174">
    <property type="entry name" value="RHO"/>
    <property type="match status" value="1"/>
</dbReference>
<dbReference type="Gene3D" id="3.40.50.300">
    <property type="entry name" value="P-loop containing nucleotide triphosphate hydrolases"/>
    <property type="match status" value="1"/>
</dbReference>
<organism evidence="9 10">
    <name type="scientific">Rotaria sordida</name>
    <dbReference type="NCBI Taxonomy" id="392033"/>
    <lineage>
        <taxon>Eukaryota</taxon>
        <taxon>Metazoa</taxon>
        <taxon>Spiralia</taxon>
        <taxon>Gnathifera</taxon>
        <taxon>Rotifera</taxon>
        <taxon>Eurotatoria</taxon>
        <taxon>Bdelloidea</taxon>
        <taxon>Philodinida</taxon>
        <taxon>Philodinidae</taxon>
        <taxon>Rotaria</taxon>
    </lineage>
</organism>
<comment type="subcellular location">
    <subcellularLocation>
        <location evidence="1">Membrane</location>
        <topology evidence="1">Multi-pass membrane protein</topology>
    </subcellularLocation>
</comment>
<dbReference type="Pfam" id="PF00071">
    <property type="entry name" value="Ras"/>
    <property type="match status" value="1"/>
</dbReference>
<dbReference type="GO" id="GO:0003924">
    <property type="term" value="F:GTPase activity"/>
    <property type="evidence" value="ECO:0007669"/>
    <property type="project" value="InterPro"/>
</dbReference>
<dbReference type="SMART" id="SM00176">
    <property type="entry name" value="RAN"/>
    <property type="match status" value="1"/>
</dbReference>
<evidence type="ECO:0000256" key="6">
    <source>
        <dbReference type="ARBA" id="ARBA00023136"/>
    </source>
</evidence>
<sequence>MTSNNHSLATGQPARICQFKMVLLGESAVGKSSLVLRFVKGKFHEYEVSTIGAAFLTQTVSIGDITVKLELWDTAGQERYQSLAPMYYRGAQAAIVVYDITNADTFSRAKVWVKELQRQATSNIIIALAGNKVDLATTTRQVEVADAQTYAEENGLIFMETSAKTSMNVNDIFMAIARKLPKTQDTSNPSGGRGRDNDGQRVRVNQSPNQRVTENEGGCCGSKRGSFTLSGALTGFIISIIIAYSNIVFLLVIMTFVLSGSFVTRYKFDIKQSKINENDHQIQTKKYKKTARDHIQVLCNGSIACLYAIGYCWKTNYSGLSLPIDNKHESSIYSIGFIFTIACCCGDTLASELGSVLAQKNPRLLTNPFRIVPVGTNGAISLVGCLFSLFGGFIIGLSYIIGNVIFCRPDYMINTWTINIQLLFYCTLFGLLGSSIDSLLGATLQFSGYDRERNVTVQLPGPSIERISGRNILSNNQVNLLSSFLTSIIAIWILPSIMV</sequence>
<dbReference type="CDD" id="cd01860">
    <property type="entry name" value="Rab5_related"/>
    <property type="match status" value="1"/>
</dbReference>
<comment type="similarity">
    <text evidence="2">Belongs to the TMEM19 family.</text>
</comment>
<feature type="compositionally biased region" description="Polar residues" evidence="7">
    <location>
        <begin position="203"/>
        <end position="212"/>
    </location>
</feature>
<evidence type="ECO:0000256" key="8">
    <source>
        <dbReference type="SAM" id="Phobius"/>
    </source>
</evidence>
<dbReference type="PANTHER" id="PTHR13353">
    <property type="entry name" value="TRANSMEMBRANE PROTEIN 19"/>
    <property type="match status" value="1"/>
</dbReference>
<dbReference type="NCBIfam" id="TIGR00231">
    <property type="entry name" value="small_GTP"/>
    <property type="match status" value="1"/>
</dbReference>
<evidence type="ECO:0000256" key="5">
    <source>
        <dbReference type="ARBA" id="ARBA00022989"/>
    </source>
</evidence>
<feature type="transmembrane region" description="Helical" evidence="8">
    <location>
        <begin position="379"/>
        <end position="402"/>
    </location>
</feature>
<feature type="transmembrane region" description="Helical" evidence="8">
    <location>
        <begin position="232"/>
        <end position="258"/>
    </location>
</feature>
<reference evidence="9" key="1">
    <citation type="submission" date="2021-02" db="EMBL/GenBank/DDBJ databases">
        <authorList>
            <person name="Nowell W R."/>
        </authorList>
    </citation>
    <scope>NUCLEOTIDE SEQUENCE</scope>
</reference>
<dbReference type="AlphaFoldDB" id="A0A819U2B2"/>
<proteinExistence type="inferred from homology"/>
<dbReference type="FunFam" id="3.40.50.300:FF:001667">
    <property type="entry name" value="Rab family gtpase"/>
    <property type="match status" value="1"/>
</dbReference>
<evidence type="ECO:0000256" key="2">
    <source>
        <dbReference type="ARBA" id="ARBA00009012"/>
    </source>
</evidence>
<dbReference type="InterPro" id="IPR027417">
    <property type="entry name" value="P-loop_NTPase"/>
</dbReference>
<evidence type="ECO:0000256" key="3">
    <source>
        <dbReference type="ARBA" id="ARBA00014258"/>
    </source>
</evidence>
<dbReference type="SMART" id="SM00175">
    <property type="entry name" value="RAB"/>
    <property type="match status" value="1"/>
</dbReference>
<keyword evidence="6 8" id="KW-0472">Membrane</keyword>
<evidence type="ECO:0000256" key="4">
    <source>
        <dbReference type="ARBA" id="ARBA00022692"/>
    </source>
</evidence>
<dbReference type="EMBL" id="CAJOAX010011121">
    <property type="protein sequence ID" value="CAF4087630.1"/>
    <property type="molecule type" value="Genomic_DNA"/>
</dbReference>
<dbReference type="SUPFAM" id="SSF52540">
    <property type="entry name" value="P-loop containing nucleoside triphosphate hydrolases"/>
    <property type="match status" value="1"/>
</dbReference>
<evidence type="ECO:0000256" key="1">
    <source>
        <dbReference type="ARBA" id="ARBA00004141"/>
    </source>
</evidence>
<dbReference type="PANTHER" id="PTHR13353:SF5">
    <property type="entry name" value="TRANSMEMBRANE PROTEIN 19"/>
    <property type="match status" value="1"/>
</dbReference>